<dbReference type="Gene3D" id="3.40.630.30">
    <property type="match status" value="1"/>
</dbReference>
<dbReference type="Pfam" id="PF00583">
    <property type="entry name" value="Acetyltransf_1"/>
    <property type="match status" value="1"/>
</dbReference>
<feature type="domain" description="N-acetyltransferase" evidence="1">
    <location>
        <begin position="2"/>
        <end position="144"/>
    </location>
</feature>
<keyword evidence="3" id="KW-1185">Reference proteome</keyword>
<dbReference type="PROSITE" id="PS51186">
    <property type="entry name" value="GNAT"/>
    <property type="match status" value="1"/>
</dbReference>
<protein>
    <submittedName>
        <fullName evidence="2">GNAT family N-acetyltransferase</fullName>
    </submittedName>
</protein>
<dbReference type="SUPFAM" id="SSF55729">
    <property type="entry name" value="Acyl-CoA N-acyltransferases (Nat)"/>
    <property type="match status" value="1"/>
</dbReference>
<evidence type="ECO:0000313" key="2">
    <source>
        <dbReference type="EMBL" id="GAA0774099.1"/>
    </source>
</evidence>
<evidence type="ECO:0000313" key="3">
    <source>
        <dbReference type="Proteomes" id="UP001501047"/>
    </source>
</evidence>
<accession>A0ABN1KRX6</accession>
<dbReference type="CDD" id="cd04301">
    <property type="entry name" value="NAT_SF"/>
    <property type="match status" value="1"/>
</dbReference>
<dbReference type="Proteomes" id="UP001501047">
    <property type="component" value="Unassembled WGS sequence"/>
</dbReference>
<evidence type="ECO:0000259" key="1">
    <source>
        <dbReference type="PROSITE" id="PS51186"/>
    </source>
</evidence>
<dbReference type="InterPro" id="IPR000182">
    <property type="entry name" value="GNAT_dom"/>
</dbReference>
<proteinExistence type="predicted"/>
<organism evidence="2 3">
    <name type="scientific">Clostridium subterminale</name>
    <dbReference type="NCBI Taxonomy" id="1550"/>
    <lineage>
        <taxon>Bacteria</taxon>
        <taxon>Bacillati</taxon>
        <taxon>Bacillota</taxon>
        <taxon>Clostridia</taxon>
        <taxon>Eubacteriales</taxon>
        <taxon>Clostridiaceae</taxon>
        <taxon>Clostridium</taxon>
    </lineage>
</organism>
<dbReference type="RefSeq" id="WP_343826595.1">
    <property type="nucleotide sequence ID" value="NZ_BAAACI010000006.1"/>
</dbReference>
<sequence>MINIRRAKLGEASILTNIAINSEAYWGYDEEYMESFKNTYGVSENYISNYPTFLMEDNQIIVGFYSILMNVGETELEYFFINPNYIGKGYGKLLWNHVIENAKNLNIKQLEIVTSPEAIDFYIKMGAVKIGEVESLVKVGRKIPRLIYNVEK</sequence>
<name>A0ABN1KRX6_CLOSU</name>
<dbReference type="EMBL" id="BAAACI010000006">
    <property type="protein sequence ID" value="GAA0774099.1"/>
    <property type="molecule type" value="Genomic_DNA"/>
</dbReference>
<reference evidence="2 3" key="1">
    <citation type="journal article" date="2019" name="Int. J. Syst. Evol. Microbiol.">
        <title>The Global Catalogue of Microorganisms (GCM) 10K type strain sequencing project: providing services to taxonomists for standard genome sequencing and annotation.</title>
        <authorList>
            <consortium name="The Broad Institute Genomics Platform"/>
            <consortium name="The Broad Institute Genome Sequencing Center for Infectious Disease"/>
            <person name="Wu L."/>
            <person name="Ma J."/>
        </authorList>
    </citation>
    <scope>NUCLEOTIDE SEQUENCE [LARGE SCALE GENOMIC DNA]</scope>
    <source>
        <strain evidence="2 3">JCM 1417</strain>
    </source>
</reference>
<dbReference type="InterPro" id="IPR016181">
    <property type="entry name" value="Acyl_CoA_acyltransferase"/>
</dbReference>
<comment type="caution">
    <text evidence="2">The sequence shown here is derived from an EMBL/GenBank/DDBJ whole genome shotgun (WGS) entry which is preliminary data.</text>
</comment>
<gene>
    <name evidence="2" type="ORF">GCM10008908_23350</name>
</gene>